<accession>A0A151GA06</accession>
<dbReference type="RefSeq" id="WP_062690023.1">
    <property type="nucleotide sequence ID" value="NZ_AP028145.1"/>
</dbReference>
<name>A0A151GA06_LACPN</name>
<dbReference type="Proteomes" id="UP000094892">
    <property type="component" value="Unassembled WGS sequence"/>
</dbReference>
<proteinExistence type="predicted"/>
<dbReference type="GeneID" id="79807925"/>
<dbReference type="AlphaFoldDB" id="A0A151GA06"/>
<reference evidence="1 2" key="1">
    <citation type="submission" date="2016-08" db="EMBL/GenBank/DDBJ databases">
        <title>Genome sequencing of Lactobacillus plantarum JSA22, isolated from fermented soybean paste.</title>
        <authorList>
            <person name="Choi H.S."/>
        </authorList>
    </citation>
    <scope>NUCLEOTIDE SEQUENCE [LARGE SCALE GENOMIC DNA]</scope>
    <source>
        <strain evidence="1 2">JSA22</strain>
    </source>
</reference>
<organism evidence="1 2">
    <name type="scientific">Lactiplantibacillus plantarum</name>
    <name type="common">Lactobacillus plantarum</name>
    <dbReference type="NCBI Taxonomy" id="1590"/>
    <lineage>
        <taxon>Bacteria</taxon>
        <taxon>Bacillati</taxon>
        <taxon>Bacillota</taxon>
        <taxon>Bacilli</taxon>
        <taxon>Lactobacillales</taxon>
        <taxon>Lactobacillaceae</taxon>
        <taxon>Lactiplantibacillus</taxon>
    </lineage>
</organism>
<evidence type="ECO:0000313" key="1">
    <source>
        <dbReference type="EMBL" id="ODO62260.1"/>
    </source>
</evidence>
<dbReference type="PATRIC" id="fig|1590.306.peg.2271"/>
<evidence type="ECO:0000313" key="2">
    <source>
        <dbReference type="Proteomes" id="UP000094892"/>
    </source>
</evidence>
<gene>
    <name evidence="1" type="ORF">LPJSA22_02267</name>
</gene>
<dbReference type="EMBL" id="MCOL01000001">
    <property type="protein sequence ID" value="ODO62260.1"/>
    <property type="molecule type" value="Genomic_DNA"/>
</dbReference>
<comment type="caution">
    <text evidence="1">The sequence shown here is derived from an EMBL/GenBank/DDBJ whole genome shotgun (WGS) entry which is preliminary data.</text>
</comment>
<protein>
    <recommendedName>
        <fullName evidence="3">Prophage Lp2 protein 7</fullName>
    </recommendedName>
</protein>
<sequence length="111" mass="12021">MKKMSIGFVAIIAIIFTLAGCGNKKPDYTASTAESALNANKDIEGKTVQFKVNKVVPNSAFGYNLETGKHLNFVSYENPKVNKGETVTVKVKKASSSVGSWVISYTNLKKD</sequence>
<dbReference type="PROSITE" id="PS51257">
    <property type="entry name" value="PROKAR_LIPOPROTEIN"/>
    <property type="match status" value="1"/>
</dbReference>
<evidence type="ECO:0008006" key="3">
    <source>
        <dbReference type="Google" id="ProtNLM"/>
    </source>
</evidence>